<keyword evidence="1" id="KW-1133">Transmembrane helix</keyword>
<keyword evidence="1" id="KW-0472">Membrane</keyword>
<dbReference type="RefSeq" id="WP_066099261.1">
    <property type="nucleotide sequence ID" value="NZ_CP016027.1"/>
</dbReference>
<dbReference type="AlphaFoldDB" id="A0A191ZG91"/>
<sequence length="143" mass="15896">MKEQGWQGALREDHRLTAVWFAMHALVSVSLMATTLLMGLSLPLLALVLLVAGGVVLASAFRWRPSAWFASGQLALVGDRMRWQAQTADGAWVEGSLTVNWRGVALVGLSLSGPAGRIDIWVTRRRVGDVAWWQLQRWLYLNQ</sequence>
<protein>
    <submittedName>
        <fullName evidence="2">Uncharacterized protein</fullName>
    </submittedName>
</protein>
<evidence type="ECO:0000313" key="3">
    <source>
        <dbReference type="Proteomes" id="UP000078596"/>
    </source>
</evidence>
<feature type="transmembrane region" description="Helical" evidence="1">
    <location>
        <begin position="20"/>
        <end position="38"/>
    </location>
</feature>
<evidence type="ECO:0000313" key="2">
    <source>
        <dbReference type="EMBL" id="ANJ66899.1"/>
    </source>
</evidence>
<keyword evidence="3" id="KW-1185">Reference proteome</keyword>
<reference evidence="2 3" key="1">
    <citation type="submission" date="2016-06" db="EMBL/GenBank/DDBJ databases">
        <title>Insight into the functional genes involving in sulfur oxidation in Pearl River water.</title>
        <authorList>
            <person name="Luo J."/>
            <person name="Tan X."/>
            <person name="Lin W."/>
        </authorList>
    </citation>
    <scope>NUCLEOTIDE SEQUENCE [LARGE SCALE GENOMIC DNA]</scope>
    <source>
        <strain evidence="2 3">LS2</strain>
    </source>
</reference>
<gene>
    <name evidence="2" type="ORF">A9404_05460</name>
</gene>
<feature type="transmembrane region" description="Helical" evidence="1">
    <location>
        <begin position="44"/>
        <end position="63"/>
    </location>
</feature>
<dbReference type="Proteomes" id="UP000078596">
    <property type="component" value="Chromosome"/>
</dbReference>
<proteinExistence type="predicted"/>
<dbReference type="EMBL" id="CP016027">
    <property type="protein sequence ID" value="ANJ66899.1"/>
    <property type="molecule type" value="Genomic_DNA"/>
</dbReference>
<name>A0A191ZG91_9GAMM</name>
<accession>A0A191ZG91</accession>
<organism evidence="2 3">
    <name type="scientific">Halothiobacillus diazotrophicus</name>
    <dbReference type="NCBI Taxonomy" id="1860122"/>
    <lineage>
        <taxon>Bacteria</taxon>
        <taxon>Pseudomonadati</taxon>
        <taxon>Pseudomonadota</taxon>
        <taxon>Gammaproteobacteria</taxon>
        <taxon>Chromatiales</taxon>
        <taxon>Halothiobacillaceae</taxon>
        <taxon>Halothiobacillus</taxon>
    </lineage>
</organism>
<evidence type="ECO:0000256" key="1">
    <source>
        <dbReference type="SAM" id="Phobius"/>
    </source>
</evidence>
<keyword evidence="1" id="KW-0812">Transmembrane</keyword>
<dbReference type="KEGG" id="haz:A9404_05460"/>